<evidence type="ECO:0000313" key="2">
    <source>
        <dbReference type="EMBL" id="KAK5629965.1"/>
    </source>
</evidence>
<protein>
    <submittedName>
        <fullName evidence="2">Uncharacterized protein</fullName>
    </submittedName>
</protein>
<keyword evidence="3" id="KW-1185">Reference proteome</keyword>
<accession>A0AAN7UD18</accession>
<evidence type="ECO:0000256" key="1">
    <source>
        <dbReference type="SAM" id="MobiDB-lite"/>
    </source>
</evidence>
<dbReference type="Proteomes" id="UP001305414">
    <property type="component" value="Unassembled WGS sequence"/>
</dbReference>
<evidence type="ECO:0000313" key="3">
    <source>
        <dbReference type="Proteomes" id="UP001305414"/>
    </source>
</evidence>
<comment type="caution">
    <text evidence="2">The sequence shown here is derived from an EMBL/GenBank/DDBJ whole genome shotgun (WGS) entry which is preliminary data.</text>
</comment>
<name>A0AAN7UD18_9PEZI</name>
<dbReference type="EMBL" id="JAWHQM010000013">
    <property type="protein sequence ID" value="KAK5629965.1"/>
    <property type="molecule type" value="Genomic_DNA"/>
</dbReference>
<gene>
    <name evidence="2" type="ORF">RRF57_005681</name>
</gene>
<feature type="compositionally biased region" description="Basic and acidic residues" evidence="1">
    <location>
        <begin position="79"/>
        <end position="105"/>
    </location>
</feature>
<dbReference type="AlphaFoldDB" id="A0AAN7UD18"/>
<proteinExistence type="predicted"/>
<organism evidence="2 3">
    <name type="scientific">Xylaria bambusicola</name>
    <dbReference type="NCBI Taxonomy" id="326684"/>
    <lineage>
        <taxon>Eukaryota</taxon>
        <taxon>Fungi</taxon>
        <taxon>Dikarya</taxon>
        <taxon>Ascomycota</taxon>
        <taxon>Pezizomycotina</taxon>
        <taxon>Sordariomycetes</taxon>
        <taxon>Xylariomycetidae</taxon>
        <taxon>Xylariales</taxon>
        <taxon>Xylariaceae</taxon>
        <taxon>Xylaria</taxon>
    </lineage>
</organism>
<feature type="region of interest" description="Disordered" evidence="1">
    <location>
        <begin position="74"/>
        <end position="105"/>
    </location>
</feature>
<reference evidence="2 3" key="1">
    <citation type="submission" date="2023-10" db="EMBL/GenBank/DDBJ databases">
        <title>Draft genome sequence of Xylaria bambusicola isolate GMP-LS, the root and basal stem rot pathogen of sugarcane in Indonesia.</title>
        <authorList>
            <person name="Selvaraj P."/>
            <person name="Muralishankar V."/>
            <person name="Muruganantham S."/>
            <person name="Sp S."/>
            <person name="Haryani S."/>
            <person name="Lau K.J.X."/>
            <person name="Naqvi N.I."/>
        </authorList>
    </citation>
    <scope>NUCLEOTIDE SEQUENCE [LARGE SCALE GENOMIC DNA]</scope>
    <source>
        <strain evidence="2">GMP-LS</strain>
    </source>
</reference>
<sequence>MALKWRWMVRGSTYSSDSAAGRESAHGARGLAEGVAEHIREVCEVLGIKGKSIATGLQLKRGDGRTLVGLGGFGNGDFFQRKEETDESGQKSERQNGQERSVHGPDRIWALGATRVDPVVKSPAKYLATGAYSGDKWWRQVL</sequence>